<keyword evidence="5 7" id="KW-0472">Membrane</keyword>
<dbReference type="Proteomes" id="UP000838756">
    <property type="component" value="Unassembled WGS sequence"/>
</dbReference>
<accession>A0A8S4RDY5</accession>
<reference evidence="8" key="1">
    <citation type="submission" date="2022-03" db="EMBL/GenBank/DDBJ databases">
        <authorList>
            <person name="Lindestad O."/>
        </authorList>
    </citation>
    <scope>NUCLEOTIDE SEQUENCE</scope>
</reference>
<keyword evidence="4 7" id="KW-1133">Transmembrane helix</keyword>
<feature type="transmembrane region" description="Helical" evidence="7">
    <location>
        <begin position="154"/>
        <end position="178"/>
    </location>
</feature>
<keyword evidence="9" id="KW-1185">Reference proteome</keyword>
<dbReference type="InterPro" id="IPR007603">
    <property type="entry name" value="Choline_transptr-like"/>
</dbReference>
<gene>
    <name evidence="8" type="primary">jg14668</name>
    <name evidence="8" type="ORF">PAEG_LOCUS11828</name>
</gene>
<evidence type="ECO:0000256" key="4">
    <source>
        <dbReference type="ARBA" id="ARBA00022989"/>
    </source>
</evidence>
<evidence type="ECO:0000313" key="8">
    <source>
        <dbReference type="EMBL" id="CAH2233910.1"/>
    </source>
</evidence>
<sequence>MNPNQLLQTFFAPYAHLRLHPGLLLTLVGLGRPSNGRVPTYTKPNETIIPTRTVHADASLIQVRERQISSAAERGRRLCLIVARSALSLALQVLNGTPQSEEGAPCNPLTFVEKCHDTSSVNGLLPCQLASCHFTGIENPNNVIYMQLVNVFGFFWAMLFISGVTDMMLASTFSTWYWSYHKNDLPFFALTSGIHRTLRYHLGTVAFGALIIAIVKVIRVILEYIDHKVKKYDNPISRCVMCFCKCMFWCLENFLKFVNKNAYIMCAVHGKNFCRSASDAFSLLMRNILRVVVLDKVADFIFFLSKLLISIGVGFAVYYLLEWNYVYEVTKGERLHYNYVPAIILSIATYLICTIFFNVYSMAVDTLFLCFLEDCERNDGSPEKPYFMSKNLMKILGKRNKKNT</sequence>
<organism evidence="8 9">
    <name type="scientific">Pararge aegeria aegeria</name>
    <dbReference type="NCBI Taxonomy" id="348720"/>
    <lineage>
        <taxon>Eukaryota</taxon>
        <taxon>Metazoa</taxon>
        <taxon>Ecdysozoa</taxon>
        <taxon>Arthropoda</taxon>
        <taxon>Hexapoda</taxon>
        <taxon>Insecta</taxon>
        <taxon>Pterygota</taxon>
        <taxon>Neoptera</taxon>
        <taxon>Endopterygota</taxon>
        <taxon>Lepidoptera</taxon>
        <taxon>Glossata</taxon>
        <taxon>Ditrysia</taxon>
        <taxon>Papilionoidea</taxon>
        <taxon>Nymphalidae</taxon>
        <taxon>Satyrinae</taxon>
        <taxon>Satyrini</taxon>
        <taxon>Parargina</taxon>
        <taxon>Pararge</taxon>
    </lineage>
</organism>
<comment type="similarity">
    <text evidence="2 7">Belongs to the CTL (choline transporter-like) family.</text>
</comment>
<dbReference type="PANTHER" id="PTHR12385">
    <property type="entry name" value="CHOLINE TRANSPORTER-LIKE (SLC FAMILY 44)"/>
    <property type="match status" value="1"/>
</dbReference>
<comment type="caution">
    <text evidence="7">Lacks conserved residue(s) required for the propagation of feature annotation.</text>
</comment>
<dbReference type="EMBL" id="CAKXAJ010025014">
    <property type="protein sequence ID" value="CAH2233910.1"/>
    <property type="molecule type" value="Genomic_DNA"/>
</dbReference>
<dbReference type="GO" id="GO:0005886">
    <property type="term" value="C:plasma membrane"/>
    <property type="evidence" value="ECO:0007669"/>
    <property type="project" value="UniProtKB-SubCell"/>
</dbReference>
<keyword evidence="6" id="KW-0325">Glycoprotein</keyword>
<dbReference type="OrthoDB" id="420519at2759"/>
<evidence type="ECO:0000256" key="2">
    <source>
        <dbReference type="ARBA" id="ARBA00007168"/>
    </source>
</evidence>
<dbReference type="Pfam" id="PF04515">
    <property type="entry name" value="Choline_transpo"/>
    <property type="match status" value="1"/>
</dbReference>
<evidence type="ECO:0000256" key="1">
    <source>
        <dbReference type="ARBA" id="ARBA00004141"/>
    </source>
</evidence>
<protein>
    <recommendedName>
        <fullName evidence="7">Choline transporter-like protein</fullName>
    </recommendedName>
</protein>
<evidence type="ECO:0000313" key="9">
    <source>
        <dbReference type="Proteomes" id="UP000838756"/>
    </source>
</evidence>
<comment type="caution">
    <text evidence="8">The sequence shown here is derived from an EMBL/GenBank/DDBJ whole genome shotgun (WGS) entry which is preliminary data.</text>
</comment>
<dbReference type="GO" id="GO:0022857">
    <property type="term" value="F:transmembrane transporter activity"/>
    <property type="evidence" value="ECO:0007669"/>
    <property type="project" value="UniProtKB-UniRule"/>
</dbReference>
<comment type="function">
    <text evidence="7">Choline transporter.</text>
</comment>
<feature type="transmembrane region" description="Helical" evidence="7">
    <location>
        <begin position="198"/>
        <end position="222"/>
    </location>
</feature>
<evidence type="ECO:0000256" key="3">
    <source>
        <dbReference type="ARBA" id="ARBA00022692"/>
    </source>
</evidence>
<dbReference type="PANTHER" id="PTHR12385:SF14">
    <property type="entry name" value="CHOLINE TRANSPORTER-LIKE 2"/>
    <property type="match status" value="1"/>
</dbReference>
<evidence type="ECO:0000256" key="7">
    <source>
        <dbReference type="RuleBase" id="RU368066"/>
    </source>
</evidence>
<proteinExistence type="inferred from homology"/>
<name>A0A8S4RDY5_9NEOP</name>
<evidence type="ECO:0000256" key="5">
    <source>
        <dbReference type="ARBA" id="ARBA00023136"/>
    </source>
</evidence>
<comment type="subcellular location">
    <subcellularLocation>
        <location evidence="7">Cell membrane</location>
        <topology evidence="7">Multi-pass membrane protein</topology>
    </subcellularLocation>
    <subcellularLocation>
        <location evidence="1">Membrane</location>
        <topology evidence="1">Multi-pass membrane protein</topology>
    </subcellularLocation>
</comment>
<feature type="transmembrane region" description="Helical" evidence="7">
    <location>
        <begin position="300"/>
        <end position="319"/>
    </location>
</feature>
<keyword evidence="3 7" id="KW-0812">Transmembrane</keyword>
<evidence type="ECO:0000256" key="6">
    <source>
        <dbReference type="ARBA" id="ARBA00023180"/>
    </source>
</evidence>
<dbReference type="AlphaFoldDB" id="A0A8S4RDY5"/>
<feature type="transmembrane region" description="Helical" evidence="7">
    <location>
        <begin position="339"/>
        <end position="360"/>
    </location>
</feature>